<name>A0A1Q5PPL6_9ACTO</name>
<organism evidence="3 4">
    <name type="scientific">Boudabousia marimammalium</name>
    <dbReference type="NCBI Taxonomy" id="156892"/>
    <lineage>
        <taxon>Bacteria</taxon>
        <taxon>Bacillati</taxon>
        <taxon>Actinomycetota</taxon>
        <taxon>Actinomycetes</taxon>
        <taxon>Actinomycetales</taxon>
        <taxon>Actinomycetaceae</taxon>
        <taxon>Boudabousia</taxon>
    </lineage>
</organism>
<dbReference type="InterPro" id="IPR004509">
    <property type="entry name" value="Competence_ComEA_HhH"/>
</dbReference>
<dbReference type="PANTHER" id="PTHR21180">
    <property type="entry name" value="ENDONUCLEASE/EXONUCLEASE/PHOSPHATASE FAMILY DOMAIN-CONTAINING PROTEIN 1"/>
    <property type="match status" value="1"/>
</dbReference>
<gene>
    <name evidence="3" type="ORF">BM477_04975</name>
</gene>
<evidence type="ECO:0000313" key="3">
    <source>
        <dbReference type="EMBL" id="OKL49390.1"/>
    </source>
</evidence>
<accession>A0A1Q5PPL6</accession>
<dbReference type="Pfam" id="PF10531">
    <property type="entry name" value="SLBB"/>
    <property type="match status" value="1"/>
</dbReference>
<dbReference type="InterPro" id="IPR051675">
    <property type="entry name" value="Endo/Exo/Phosphatase_dom_1"/>
</dbReference>
<dbReference type="Pfam" id="PF12836">
    <property type="entry name" value="HHH_3"/>
    <property type="match status" value="1"/>
</dbReference>
<dbReference type="InterPro" id="IPR019554">
    <property type="entry name" value="Soluble_ligand-bd"/>
</dbReference>
<dbReference type="GO" id="GO:0015628">
    <property type="term" value="P:protein secretion by the type II secretion system"/>
    <property type="evidence" value="ECO:0007669"/>
    <property type="project" value="TreeGrafter"/>
</dbReference>
<dbReference type="STRING" id="156892.BM477_04975"/>
<reference evidence="4" key="1">
    <citation type="submission" date="2016-11" db="EMBL/GenBank/DDBJ databases">
        <title>Actinomyces gypaetusis sp. nov. isolated from Gypaetus barbatus in Qinghai Tibet Plateau China.</title>
        <authorList>
            <person name="Meng X."/>
        </authorList>
    </citation>
    <scope>NUCLEOTIDE SEQUENCE [LARGE SCALE GENOMIC DNA]</scope>
    <source>
        <strain evidence="4">DSM 15383</strain>
    </source>
</reference>
<feature type="compositionally biased region" description="Low complexity" evidence="1">
    <location>
        <begin position="124"/>
        <end position="134"/>
    </location>
</feature>
<dbReference type="Gene3D" id="3.10.560.10">
    <property type="entry name" value="Outer membrane lipoprotein wza domain like"/>
    <property type="match status" value="1"/>
</dbReference>
<dbReference type="InterPro" id="IPR010994">
    <property type="entry name" value="RuvA_2-like"/>
</dbReference>
<feature type="region of interest" description="Disordered" evidence="1">
    <location>
        <begin position="121"/>
        <end position="145"/>
    </location>
</feature>
<keyword evidence="4" id="KW-1185">Reference proteome</keyword>
<sequence>MVTVFILGLIAVFKVSQVGGSFWPQAVESAVVEGSYQLQTEGSGVQPGVLEQSSLEPATVEIIQIEVYVSGAVNQPGVYQLPESARVHQAIAAAGGLSAQADGNAVNLAAKLSDEAHLHVPAQGESNPPVSSGVSGPGDGLGNGLGNAAGEVVRLNSATAAQLQTLPRIGPVLAQRIVEYREQHGPFREVSDLAKVSGIGASLLSQLEGRVTL</sequence>
<proteinExistence type="predicted"/>
<dbReference type="EMBL" id="MPDM01000004">
    <property type="protein sequence ID" value="OKL49390.1"/>
    <property type="molecule type" value="Genomic_DNA"/>
</dbReference>
<dbReference type="Proteomes" id="UP000186465">
    <property type="component" value="Unassembled WGS sequence"/>
</dbReference>
<dbReference type="AlphaFoldDB" id="A0A1Q5PPL6"/>
<protein>
    <recommendedName>
        <fullName evidence="2">Soluble ligand binding domain-containing protein</fullName>
    </recommendedName>
</protein>
<feature type="domain" description="Soluble ligand binding" evidence="2">
    <location>
        <begin position="67"/>
        <end position="114"/>
    </location>
</feature>
<dbReference type="Gene3D" id="1.10.150.280">
    <property type="entry name" value="AF1531-like domain"/>
    <property type="match status" value="1"/>
</dbReference>
<evidence type="ECO:0000256" key="1">
    <source>
        <dbReference type="SAM" id="MobiDB-lite"/>
    </source>
</evidence>
<dbReference type="PANTHER" id="PTHR21180:SF32">
    <property type="entry name" value="ENDONUCLEASE_EXONUCLEASE_PHOSPHATASE FAMILY DOMAIN-CONTAINING PROTEIN 1"/>
    <property type="match status" value="1"/>
</dbReference>
<feature type="compositionally biased region" description="Gly residues" evidence="1">
    <location>
        <begin position="135"/>
        <end position="145"/>
    </location>
</feature>
<dbReference type="GO" id="GO:0015627">
    <property type="term" value="C:type II protein secretion system complex"/>
    <property type="evidence" value="ECO:0007669"/>
    <property type="project" value="TreeGrafter"/>
</dbReference>
<evidence type="ECO:0000259" key="2">
    <source>
        <dbReference type="Pfam" id="PF10531"/>
    </source>
</evidence>
<comment type="caution">
    <text evidence="3">The sequence shown here is derived from an EMBL/GenBank/DDBJ whole genome shotgun (WGS) entry which is preliminary data.</text>
</comment>
<dbReference type="SUPFAM" id="SSF47781">
    <property type="entry name" value="RuvA domain 2-like"/>
    <property type="match status" value="1"/>
</dbReference>
<dbReference type="NCBIfam" id="TIGR00426">
    <property type="entry name" value="competence protein ComEA helix-hairpin-helix repeat region"/>
    <property type="match status" value="1"/>
</dbReference>
<evidence type="ECO:0000313" key="4">
    <source>
        <dbReference type="Proteomes" id="UP000186465"/>
    </source>
</evidence>